<name>A0A0W8EL62_9ZZZZ</name>
<sequence>MNLDAQKNPQPGSDTHPVWCIPGHAGRKRPIVAHGSAPCIQG</sequence>
<reference evidence="1" key="1">
    <citation type="journal article" date="2015" name="Proc. Natl. Acad. Sci. U.S.A.">
        <title>Networks of energetic and metabolic interactions define dynamics in microbial communities.</title>
        <authorList>
            <person name="Embree M."/>
            <person name="Liu J.K."/>
            <person name="Al-Bassam M.M."/>
            <person name="Zengler K."/>
        </authorList>
    </citation>
    <scope>NUCLEOTIDE SEQUENCE</scope>
</reference>
<protein>
    <submittedName>
        <fullName evidence="1">Uncharacterized protein</fullName>
    </submittedName>
</protein>
<proteinExistence type="predicted"/>
<dbReference type="AlphaFoldDB" id="A0A0W8EL62"/>
<gene>
    <name evidence="1" type="ORF">ASZ90_016643</name>
</gene>
<comment type="caution">
    <text evidence="1">The sequence shown here is derived from an EMBL/GenBank/DDBJ whole genome shotgun (WGS) entry which is preliminary data.</text>
</comment>
<accession>A0A0W8EL62</accession>
<evidence type="ECO:0000313" key="1">
    <source>
        <dbReference type="EMBL" id="KUG09229.1"/>
    </source>
</evidence>
<organism evidence="1">
    <name type="scientific">hydrocarbon metagenome</name>
    <dbReference type="NCBI Taxonomy" id="938273"/>
    <lineage>
        <taxon>unclassified sequences</taxon>
        <taxon>metagenomes</taxon>
        <taxon>ecological metagenomes</taxon>
    </lineage>
</organism>
<dbReference type="EMBL" id="LNQE01001754">
    <property type="protein sequence ID" value="KUG09229.1"/>
    <property type="molecule type" value="Genomic_DNA"/>
</dbReference>